<dbReference type="STRING" id="1051616.A0A3M9XZR5"/>
<dbReference type="RefSeq" id="XP_028491513.1">
    <property type="nucleotide sequence ID" value="XM_028636225.1"/>
</dbReference>
<evidence type="ECO:0000313" key="2">
    <source>
        <dbReference type="EMBL" id="RNJ53355.1"/>
    </source>
</evidence>
<accession>A0A3M9XZR5</accession>
<comment type="caution">
    <text evidence="2">The sequence shown here is derived from an EMBL/GenBank/DDBJ whole genome shotgun (WGS) entry which is preliminary data.</text>
</comment>
<evidence type="ECO:0000313" key="3">
    <source>
        <dbReference type="Proteomes" id="UP000267145"/>
    </source>
</evidence>
<reference evidence="2 3" key="1">
    <citation type="submission" date="2018-10" db="EMBL/GenBank/DDBJ databases">
        <title>Genome sequence of Verticillium nonalfalfae VnAa140.</title>
        <authorList>
            <person name="Stajich J.E."/>
            <person name="Kasson M.T."/>
        </authorList>
    </citation>
    <scope>NUCLEOTIDE SEQUENCE [LARGE SCALE GENOMIC DNA]</scope>
    <source>
        <strain evidence="2 3">VnAa140</strain>
    </source>
</reference>
<dbReference type="InterPro" id="IPR036237">
    <property type="entry name" value="Xyl_isomerase-like_sf"/>
</dbReference>
<dbReference type="AlphaFoldDB" id="A0A3M9XZR5"/>
<dbReference type="InterPro" id="IPR050312">
    <property type="entry name" value="IolE/XylAMocC-like"/>
</dbReference>
<dbReference type="EMBL" id="RBVV01000145">
    <property type="protein sequence ID" value="RNJ53355.1"/>
    <property type="molecule type" value="Genomic_DNA"/>
</dbReference>
<dbReference type="Proteomes" id="UP000267145">
    <property type="component" value="Unassembled WGS sequence"/>
</dbReference>
<dbReference type="PANTHER" id="PTHR12110:SF56">
    <property type="entry name" value="DEHYDRATASE, PUTATIVE (AFU_ORTHOLOGUE AFUA_6G08740)-RELATED"/>
    <property type="match status" value="1"/>
</dbReference>
<dbReference type="PANTHER" id="PTHR12110">
    <property type="entry name" value="HYDROXYPYRUVATE ISOMERASE"/>
    <property type="match status" value="1"/>
</dbReference>
<sequence length="349" mass="38142">MSAQFDLPTSFASCSIGLPHHTLEQKLAAISSAGFTGIELAFPDLQTFATRHAHRNIAADDYPALCKAATAIRSLCHASNLAIIVLQPFSNFEGWPEGSPQREEAFSRARGWIDIMDALGTDMLQVGASDSPGISASVAELAADMAALADLLAERGFRLAYENWCWATRAPLWRDAWEVVRAADRPNVGLCLDTFQSAGGEWGDPTTASGLIEDQGVGPDALRERYRASWAELAKTVPPEKVFFLQISDAYLMGPPLKDSVDESGTRPRGRWSHDYRPLPYDGGYLPIVEFLEAVLMTGFRGWLSVEVFDGRFEAKHGDDLGGYANKAKEAVDRMLDEMAPEKVTGELV</sequence>
<protein>
    <recommendedName>
        <fullName evidence="1">Xylose isomerase-like TIM barrel domain-containing protein</fullName>
    </recommendedName>
</protein>
<organism evidence="2 3">
    <name type="scientific">Verticillium nonalfalfae</name>
    <dbReference type="NCBI Taxonomy" id="1051616"/>
    <lineage>
        <taxon>Eukaryota</taxon>
        <taxon>Fungi</taxon>
        <taxon>Dikarya</taxon>
        <taxon>Ascomycota</taxon>
        <taxon>Pezizomycotina</taxon>
        <taxon>Sordariomycetes</taxon>
        <taxon>Hypocreomycetidae</taxon>
        <taxon>Glomerellales</taxon>
        <taxon>Plectosphaerellaceae</taxon>
        <taxon>Verticillium</taxon>
    </lineage>
</organism>
<dbReference type="GeneID" id="39605698"/>
<name>A0A3M9XZR5_9PEZI</name>
<dbReference type="InterPro" id="IPR013022">
    <property type="entry name" value="Xyl_isomerase-like_TIM-brl"/>
</dbReference>
<keyword evidence="3" id="KW-1185">Reference proteome</keyword>
<feature type="domain" description="Xylose isomerase-like TIM barrel" evidence="1">
    <location>
        <begin position="27"/>
        <end position="317"/>
    </location>
</feature>
<dbReference type="Gene3D" id="3.20.20.150">
    <property type="entry name" value="Divalent-metal-dependent TIM barrel enzymes"/>
    <property type="match status" value="1"/>
</dbReference>
<gene>
    <name evidence="2" type="ORF">D7B24_002009</name>
</gene>
<dbReference type="Pfam" id="PF01261">
    <property type="entry name" value="AP_endonuc_2"/>
    <property type="match status" value="1"/>
</dbReference>
<evidence type="ECO:0000259" key="1">
    <source>
        <dbReference type="Pfam" id="PF01261"/>
    </source>
</evidence>
<dbReference type="SUPFAM" id="SSF51658">
    <property type="entry name" value="Xylose isomerase-like"/>
    <property type="match status" value="1"/>
</dbReference>
<proteinExistence type="predicted"/>